<dbReference type="STRING" id="1858805.M5FSQ8"/>
<gene>
    <name evidence="2" type="ORF">DACRYDRAFT_96806</name>
</gene>
<dbReference type="AlphaFoldDB" id="M5FSQ8"/>
<dbReference type="RefSeq" id="XP_040625167.1">
    <property type="nucleotide sequence ID" value="XM_040777405.1"/>
</dbReference>
<reference evidence="2 3" key="1">
    <citation type="journal article" date="2012" name="Science">
        <title>The Paleozoic origin of enzymatic lignin decomposition reconstructed from 31 fungal genomes.</title>
        <authorList>
            <person name="Floudas D."/>
            <person name="Binder M."/>
            <person name="Riley R."/>
            <person name="Barry K."/>
            <person name="Blanchette R.A."/>
            <person name="Henrissat B."/>
            <person name="Martinez A.T."/>
            <person name="Otillar R."/>
            <person name="Spatafora J.W."/>
            <person name="Yadav J.S."/>
            <person name="Aerts A."/>
            <person name="Benoit I."/>
            <person name="Boyd A."/>
            <person name="Carlson A."/>
            <person name="Copeland A."/>
            <person name="Coutinho P.M."/>
            <person name="de Vries R.P."/>
            <person name="Ferreira P."/>
            <person name="Findley K."/>
            <person name="Foster B."/>
            <person name="Gaskell J."/>
            <person name="Glotzer D."/>
            <person name="Gorecki P."/>
            <person name="Heitman J."/>
            <person name="Hesse C."/>
            <person name="Hori C."/>
            <person name="Igarashi K."/>
            <person name="Jurgens J.A."/>
            <person name="Kallen N."/>
            <person name="Kersten P."/>
            <person name="Kohler A."/>
            <person name="Kuees U."/>
            <person name="Kumar T.K.A."/>
            <person name="Kuo A."/>
            <person name="LaButti K."/>
            <person name="Larrondo L.F."/>
            <person name="Lindquist E."/>
            <person name="Ling A."/>
            <person name="Lombard V."/>
            <person name="Lucas S."/>
            <person name="Lundell T."/>
            <person name="Martin R."/>
            <person name="McLaughlin D.J."/>
            <person name="Morgenstern I."/>
            <person name="Morin E."/>
            <person name="Murat C."/>
            <person name="Nagy L.G."/>
            <person name="Nolan M."/>
            <person name="Ohm R.A."/>
            <person name="Patyshakuliyeva A."/>
            <person name="Rokas A."/>
            <person name="Ruiz-Duenas F.J."/>
            <person name="Sabat G."/>
            <person name="Salamov A."/>
            <person name="Samejima M."/>
            <person name="Schmutz J."/>
            <person name="Slot J.C."/>
            <person name="St John F."/>
            <person name="Stenlid J."/>
            <person name="Sun H."/>
            <person name="Sun S."/>
            <person name="Syed K."/>
            <person name="Tsang A."/>
            <person name="Wiebenga A."/>
            <person name="Young D."/>
            <person name="Pisabarro A."/>
            <person name="Eastwood D.C."/>
            <person name="Martin F."/>
            <person name="Cullen D."/>
            <person name="Grigoriev I.V."/>
            <person name="Hibbett D.S."/>
        </authorList>
    </citation>
    <scope>NUCLEOTIDE SEQUENCE [LARGE SCALE GENOMIC DNA]</scope>
    <source>
        <strain evidence="2 3">DJM-731 SS1</strain>
    </source>
</reference>
<evidence type="ECO:0000313" key="3">
    <source>
        <dbReference type="Proteomes" id="UP000030653"/>
    </source>
</evidence>
<dbReference type="OrthoDB" id="3360715at2759"/>
<name>M5FSQ8_DACPD</name>
<dbReference type="EMBL" id="JH795874">
    <property type="protein sequence ID" value="EJT98269.1"/>
    <property type="molecule type" value="Genomic_DNA"/>
</dbReference>
<feature type="compositionally biased region" description="Low complexity" evidence="1">
    <location>
        <begin position="269"/>
        <end position="281"/>
    </location>
</feature>
<organism evidence="2 3">
    <name type="scientific">Dacryopinax primogenitus (strain DJM 731)</name>
    <name type="common">Brown rot fungus</name>
    <dbReference type="NCBI Taxonomy" id="1858805"/>
    <lineage>
        <taxon>Eukaryota</taxon>
        <taxon>Fungi</taxon>
        <taxon>Dikarya</taxon>
        <taxon>Basidiomycota</taxon>
        <taxon>Agaricomycotina</taxon>
        <taxon>Dacrymycetes</taxon>
        <taxon>Dacrymycetales</taxon>
        <taxon>Dacrymycetaceae</taxon>
        <taxon>Dacryopinax</taxon>
    </lineage>
</organism>
<accession>M5FSQ8</accession>
<sequence length="462" mass="49866">MSTMSSPSPLSESQLIASFHSFLKGALSQAHAERLLSDDMLQSAEADLMVQGPALCLFFAALRSSTSPPSVTLPSSPPSPPLQLTLTTCPPHFLPLFQLWSSTVPHIRALPPGYQHDLARLICDLEPLTSPVRESLSRLAAELRAVAIEISQRRTFQERYRGDLQAVLDRAGGGRTSWEAPPGYVPALEEKPLPPPPPPVGVELGEKLQVPLSPGRPASPGAGPGAKLNPPPSPRRRTPSRSGKPGPLPSPDPIPSTKLQVPPSPHTPTRPASPLSSPTTPSPILALIRETLYAALADQFSHIPQLHQLLTSDPAQAYFSSVSLSILQVCLTRITHDGEVLGVLDRPIREEDVSREYRPFMAQLVRIALRAQILGEEDDARAIRYAAQDREIPIPRLERLRTQLLQGTGEGEGDGDGGRPQSPGGTVLALANRINVLALTWVGLGAFRDRQGEVFDVLRGVR</sequence>
<dbReference type="OMA" id="ALRCTTN"/>
<feature type="region of interest" description="Disordered" evidence="1">
    <location>
        <begin position="172"/>
        <end position="281"/>
    </location>
</feature>
<keyword evidence="3" id="KW-1185">Reference proteome</keyword>
<dbReference type="HOGENOM" id="CLU_025806_0_0_1"/>
<dbReference type="Proteomes" id="UP000030653">
    <property type="component" value="Unassembled WGS sequence"/>
</dbReference>
<evidence type="ECO:0000313" key="2">
    <source>
        <dbReference type="EMBL" id="EJT98269.1"/>
    </source>
</evidence>
<protein>
    <submittedName>
        <fullName evidence="2">Uncharacterized protein</fullName>
    </submittedName>
</protein>
<dbReference type="GeneID" id="63692467"/>
<evidence type="ECO:0000256" key="1">
    <source>
        <dbReference type="SAM" id="MobiDB-lite"/>
    </source>
</evidence>
<proteinExistence type="predicted"/>